<dbReference type="GO" id="GO:0016747">
    <property type="term" value="F:acyltransferase activity, transferring groups other than amino-acyl groups"/>
    <property type="evidence" value="ECO:0007669"/>
    <property type="project" value="TreeGrafter"/>
</dbReference>
<proteinExistence type="inferred from homology"/>
<dbReference type="PANTHER" id="PTHR31642:SF231">
    <property type="entry name" value="BAHD FAMILY ACYLTRANSFERASE, CLADE V"/>
    <property type="match status" value="1"/>
</dbReference>
<dbReference type="InterPro" id="IPR023213">
    <property type="entry name" value="CAT-like_dom_sf"/>
</dbReference>
<evidence type="ECO:0000313" key="3">
    <source>
        <dbReference type="Proteomes" id="UP000825729"/>
    </source>
</evidence>
<organism evidence="2 3">
    <name type="scientific">Aristolochia fimbriata</name>
    <name type="common">White veined hardy Dutchman's pipe vine</name>
    <dbReference type="NCBI Taxonomy" id="158543"/>
    <lineage>
        <taxon>Eukaryota</taxon>
        <taxon>Viridiplantae</taxon>
        <taxon>Streptophyta</taxon>
        <taxon>Embryophyta</taxon>
        <taxon>Tracheophyta</taxon>
        <taxon>Spermatophyta</taxon>
        <taxon>Magnoliopsida</taxon>
        <taxon>Magnoliidae</taxon>
        <taxon>Piperales</taxon>
        <taxon>Aristolochiaceae</taxon>
        <taxon>Aristolochia</taxon>
    </lineage>
</organism>
<evidence type="ECO:0000256" key="1">
    <source>
        <dbReference type="ARBA" id="ARBA00009861"/>
    </source>
</evidence>
<comment type="caution">
    <text evidence="2">The sequence shown here is derived from an EMBL/GenBank/DDBJ whole genome shotgun (WGS) entry which is preliminary data.</text>
</comment>
<protein>
    <recommendedName>
        <fullName evidence="4">Omega-hydroxypalmitate O-feruloyl transferase</fullName>
    </recommendedName>
</protein>
<accession>A0AAV7E599</accession>
<dbReference type="AlphaFoldDB" id="A0AAV7E599"/>
<dbReference type="Proteomes" id="UP000825729">
    <property type="component" value="Unassembled WGS sequence"/>
</dbReference>
<dbReference type="EMBL" id="JAINDJ010000006">
    <property type="protein sequence ID" value="KAG9443744.1"/>
    <property type="molecule type" value="Genomic_DNA"/>
</dbReference>
<dbReference type="InterPro" id="IPR050317">
    <property type="entry name" value="Plant_Fungal_Acyltransferase"/>
</dbReference>
<evidence type="ECO:0008006" key="4">
    <source>
        <dbReference type="Google" id="ProtNLM"/>
    </source>
</evidence>
<dbReference type="PANTHER" id="PTHR31642">
    <property type="entry name" value="TRICHOTHECENE 3-O-ACETYLTRANSFERASE"/>
    <property type="match status" value="1"/>
</dbReference>
<dbReference type="Pfam" id="PF02458">
    <property type="entry name" value="Transferase"/>
    <property type="match status" value="1"/>
</dbReference>
<sequence>MEQHPFVISETDIVKEEQILLTSPKNPSPMRTIFLSNIDQTVAFPVETIYFYQASSDSNMAERIKNALSRVLLIPYYFMAGRLHMCPKTHRLELLCNNAGIHMVSASSKLALNDLGNVSLPNPSFQHLLLRTGGFKCFTETPLLTIQVIYMAVLLVTRFGCGAFSVGFATNHSILDGKSAFDFFHNLASVCRGEGLKSTLVLNNDRTCFKARDPPQITYPHKEYMNNTINDTQNQYYSATTSSSSFTCSNQPFLSQISLLKLKQNKSYKLFHFTPAMIQNLKQKAATECSTFEAIVAHIWKVRTRAVFEDYPSETLSNVLFAVDIRSKTSPMIPHGFIGNAVITACASAKVLDLDEKSFCFCVERVKEAIGSITDDYVRSAIDWLEVHKGLPATCDGNFYVSAWWRLPFYELDLGFGNPIYGGPVVSGMDEFVLLLSDGKNVKSAGGGINVWIVLEKKKMERFMTHVFQI</sequence>
<evidence type="ECO:0000313" key="2">
    <source>
        <dbReference type="EMBL" id="KAG9443744.1"/>
    </source>
</evidence>
<comment type="similarity">
    <text evidence="1">Belongs to the plant acyltransferase family.</text>
</comment>
<keyword evidence="3" id="KW-1185">Reference proteome</keyword>
<reference evidence="2 3" key="1">
    <citation type="submission" date="2021-07" db="EMBL/GenBank/DDBJ databases">
        <title>The Aristolochia fimbriata genome: insights into angiosperm evolution, floral development and chemical biosynthesis.</title>
        <authorList>
            <person name="Jiao Y."/>
        </authorList>
    </citation>
    <scope>NUCLEOTIDE SEQUENCE [LARGE SCALE GENOMIC DNA]</scope>
    <source>
        <strain evidence="2">IBCAS-2021</strain>
        <tissue evidence="2">Leaf</tissue>
    </source>
</reference>
<dbReference type="Gene3D" id="3.30.559.10">
    <property type="entry name" value="Chloramphenicol acetyltransferase-like domain"/>
    <property type="match status" value="2"/>
</dbReference>
<name>A0AAV7E599_ARIFI</name>
<gene>
    <name evidence="2" type="ORF">H6P81_015084</name>
</gene>